<name>X1B218_9ZZZZ</name>
<evidence type="ECO:0000259" key="1">
    <source>
        <dbReference type="Pfam" id="PF07589"/>
    </source>
</evidence>
<proteinExistence type="predicted"/>
<dbReference type="EMBL" id="BART01010652">
    <property type="protein sequence ID" value="GAG89819.1"/>
    <property type="molecule type" value="Genomic_DNA"/>
</dbReference>
<dbReference type="NCBIfam" id="TIGR02595">
    <property type="entry name" value="PEP_CTERM"/>
    <property type="match status" value="1"/>
</dbReference>
<feature type="non-terminal residue" evidence="2">
    <location>
        <position position="1"/>
    </location>
</feature>
<gene>
    <name evidence="2" type="ORF">S01H4_23061</name>
</gene>
<dbReference type="AlphaFoldDB" id="X1B218"/>
<evidence type="ECO:0000313" key="2">
    <source>
        <dbReference type="EMBL" id="GAG89819.1"/>
    </source>
</evidence>
<comment type="caution">
    <text evidence="2">The sequence shown here is derived from an EMBL/GenBank/DDBJ whole genome shotgun (WGS) entry which is preliminary data.</text>
</comment>
<dbReference type="InterPro" id="IPR013424">
    <property type="entry name" value="Ice-binding_C"/>
</dbReference>
<dbReference type="InterPro" id="IPR017756">
    <property type="entry name" value="TM_Gly-Cys-Arg_CS"/>
</dbReference>
<accession>X1B218</accession>
<protein>
    <recommendedName>
        <fullName evidence="1">Ice-binding protein C-terminal domain-containing protein</fullName>
    </recommendedName>
</protein>
<organism evidence="2">
    <name type="scientific">marine sediment metagenome</name>
    <dbReference type="NCBI Taxonomy" id="412755"/>
    <lineage>
        <taxon>unclassified sequences</taxon>
        <taxon>metagenomes</taxon>
        <taxon>ecological metagenomes</taxon>
    </lineage>
</organism>
<reference evidence="2" key="1">
    <citation type="journal article" date="2014" name="Front. Microbiol.">
        <title>High frequency of phylogenetically diverse reductive dehalogenase-homologous genes in deep subseafloor sedimentary metagenomes.</title>
        <authorList>
            <person name="Kawai M."/>
            <person name="Futagami T."/>
            <person name="Toyoda A."/>
            <person name="Takaki Y."/>
            <person name="Nishi S."/>
            <person name="Hori S."/>
            <person name="Arai W."/>
            <person name="Tsubouchi T."/>
            <person name="Morono Y."/>
            <person name="Uchiyama I."/>
            <person name="Ito T."/>
            <person name="Fujiyama A."/>
            <person name="Inagaki F."/>
            <person name="Takami H."/>
        </authorList>
    </citation>
    <scope>NUCLEOTIDE SEQUENCE</scope>
    <source>
        <strain evidence="2">Expedition CK06-06</strain>
    </source>
</reference>
<sequence>LGFWIGHEGTYELSGGQLVLEGALVNVFGFYEYHGVFIQTGGTNIGSSELALGMENPGGGIGEYHLSGDGVVSSENMIVGAYDGTGIFTQTGGTNISPFLALAPRPNSNGTYTISSGVMDIGFLAVGSEWWGWDSGRFKIIGDEATINMGGYHQDIGGILELDINGISTINANTVYLDGDLDVEFLELPTVGELFTIISNAGSDPVEGFFEGKPDNSVFTVDGPLASTVDLRIDYDGGSGNDVVLSVMSIPEPATLALLLLGGLALLRRRK</sequence>
<dbReference type="Pfam" id="PF07589">
    <property type="entry name" value="PEP-CTERM"/>
    <property type="match status" value="1"/>
</dbReference>
<dbReference type="NCBIfam" id="TIGR03382">
    <property type="entry name" value="GC_trans_RRR"/>
    <property type="match status" value="1"/>
</dbReference>
<feature type="domain" description="Ice-binding protein C-terminal" evidence="1">
    <location>
        <begin position="249"/>
        <end position="271"/>
    </location>
</feature>